<reference evidence="1 2" key="1">
    <citation type="submission" date="2018-08" db="EMBL/GenBank/DDBJ databases">
        <title>Pallidiluteibacterium maritimus gen. nov., sp. nov., isolated from coastal sediment.</title>
        <authorList>
            <person name="Zhou L.Y."/>
        </authorList>
    </citation>
    <scope>NUCLEOTIDE SEQUENCE [LARGE SCALE GENOMIC DNA]</scope>
    <source>
        <strain evidence="1 2">XSD2</strain>
    </source>
</reference>
<sequence>MILDVSYLDEAKLLQEELHAAEMNQSSNAKTIILHKLWGELEAGFSRGGHERLHDLKHMADGAMSILIRNRRTKHIEMGQPVRVGSLTCLQPRAKRIVKP</sequence>
<evidence type="ECO:0000313" key="2">
    <source>
        <dbReference type="Proteomes" id="UP000265926"/>
    </source>
</evidence>
<protein>
    <submittedName>
        <fullName evidence="1">Uncharacterized protein</fullName>
    </submittedName>
</protein>
<organism evidence="1 2">
    <name type="scientific">Maribellus luteus</name>
    <dbReference type="NCBI Taxonomy" id="2305463"/>
    <lineage>
        <taxon>Bacteria</taxon>
        <taxon>Pseudomonadati</taxon>
        <taxon>Bacteroidota</taxon>
        <taxon>Bacteroidia</taxon>
        <taxon>Marinilabiliales</taxon>
        <taxon>Prolixibacteraceae</taxon>
        <taxon>Maribellus</taxon>
    </lineage>
</organism>
<dbReference type="RefSeq" id="WP_119440359.1">
    <property type="nucleotide sequence ID" value="NZ_QWGR01000026.1"/>
</dbReference>
<dbReference type="AlphaFoldDB" id="A0A399SR50"/>
<accession>A0A399SR50</accession>
<dbReference type="Proteomes" id="UP000265926">
    <property type="component" value="Unassembled WGS sequence"/>
</dbReference>
<evidence type="ECO:0000313" key="1">
    <source>
        <dbReference type="EMBL" id="RIJ45404.1"/>
    </source>
</evidence>
<gene>
    <name evidence="1" type="ORF">D1614_23040</name>
</gene>
<name>A0A399SR50_9BACT</name>
<comment type="caution">
    <text evidence="1">The sequence shown here is derived from an EMBL/GenBank/DDBJ whole genome shotgun (WGS) entry which is preliminary data.</text>
</comment>
<keyword evidence="2" id="KW-1185">Reference proteome</keyword>
<proteinExistence type="predicted"/>
<dbReference type="EMBL" id="QWGR01000026">
    <property type="protein sequence ID" value="RIJ45404.1"/>
    <property type="molecule type" value="Genomic_DNA"/>
</dbReference>
<dbReference type="OrthoDB" id="9781031at2"/>